<dbReference type="Gene3D" id="6.10.140.2220">
    <property type="match status" value="1"/>
</dbReference>
<dbReference type="GO" id="GO:0005634">
    <property type="term" value="C:nucleus"/>
    <property type="evidence" value="ECO:0007669"/>
    <property type="project" value="TreeGrafter"/>
</dbReference>
<dbReference type="SUPFAM" id="SSF144232">
    <property type="entry name" value="HIT/MYND zinc finger-like"/>
    <property type="match status" value="1"/>
</dbReference>
<dbReference type="GO" id="GO:0005737">
    <property type="term" value="C:cytoplasm"/>
    <property type="evidence" value="ECO:0007669"/>
    <property type="project" value="InterPro"/>
</dbReference>
<evidence type="ECO:0000256" key="2">
    <source>
        <dbReference type="ARBA" id="ARBA00022771"/>
    </source>
</evidence>
<keyword evidence="2 4" id="KW-0863">Zinc-finger</keyword>
<reference evidence="7" key="2">
    <citation type="submission" date="2022-06" db="UniProtKB">
        <authorList>
            <consortium name="EnsemblMetazoa"/>
        </authorList>
    </citation>
    <scope>IDENTIFICATION</scope>
    <source>
        <strain evidence="7">DF5081</strain>
    </source>
</reference>
<proteinExistence type="predicted"/>
<evidence type="ECO:0000256" key="1">
    <source>
        <dbReference type="ARBA" id="ARBA00022723"/>
    </source>
</evidence>
<dbReference type="PROSITE" id="PS01360">
    <property type="entry name" value="ZF_MYND_1"/>
    <property type="match status" value="1"/>
</dbReference>
<dbReference type="PANTHER" id="PTHR12298:SF4">
    <property type="entry name" value="PROGRAMMED CELL DEATH PROTEIN 2"/>
    <property type="match status" value="1"/>
</dbReference>
<dbReference type="InterPro" id="IPR002893">
    <property type="entry name" value="Znf_MYND"/>
</dbReference>
<dbReference type="GO" id="GO:0008270">
    <property type="term" value="F:zinc ion binding"/>
    <property type="evidence" value="ECO:0007669"/>
    <property type="project" value="UniProtKB-KW"/>
</dbReference>
<evidence type="ECO:0000313" key="8">
    <source>
        <dbReference type="Proteomes" id="UP000005237"/>
    </source>
</evidence>
<dbReference type="PANTHER" id="PTHR12298">
    <property type="entry name" value="PCDC2 PROGRAMMED CELL DEATH PROTEIN 2 -RELATED"/>
    <property type="match status" value="1"/>
</dbReference>
<evidence type="ECO:0000259" key="6">
    <source>
        <dbReference type="PROSITE" id="PS50865"/>
    </source>
</evidence>
<dbReference type="AlphaFoldDB" id="A0A8R1HN38"/>
<accession>A0A8R1HN38</accession>
<keyword evidence="3" id="KW-0862">Zinc</keyword>
<keyword evidence="1" id="KW-0479">Metal-binding</keyword>
<feature type="region of interest" description="Disordered" evidence="5">
    <location>
        <begin position="217"/>
        <end position="251"/>
    </location>
</feature>
<keyword evidence="8" id="KW-1185">Reference proteome</keyword>
<dbReference type="PROSITE" id="PS50865">
    <property type="entry name" value="ZF_MYND_2"/>
    <property type="match status" value="1"/>
</dbReference>
<sequence>MQTDAHDEPVFLGFGVPLDNYDIFRLRSQFLPLGKIGGKPSWLNPRTLPKSADLTCNVCQKPMCFLMQVSANGGSADPEHAFHRTLFLFVCRDPQCSRPNDAANLKAFRCQLPRANDFYSFDGPMDPDFEGDVEDPRALSDGPGLCRICGCQAAKKCAKCQIARYCSQSHQVIDWPAHKLQCAQAATDGKITEEEKNPRNPFVFKEFGVEIDQEYMPGNLFDGLSDDEGDDDDEENGEDDETEEEKNKRIKEFEKFVEKNKGKNVDMTKEDLDAATTEQPKDTEFEKFNRLVNLSPDQIVRYKRHGEPLRATATSQLPEEIEPCELCGAPRRFEMQLMPHLLSLIDVDAIGQSIDWASVYVYTCSASCQISNDGYAKEFVAKQDFS</sequence>
<organism evidence="7 8">
    <name type="scientific">Caenorhabditis japonica</name>
    <dbReference type="NCBI Taxonomy" id="281687"/>
    <lineage>
        <taxon>Eukaryota</taxon>
        <taxon>Metazoa</taxon>
        <taxon>Ecdysozoa</taxon>
        <taxon>Nematoda</taxon>
        <taxon>Chromadorea</taxon>
        <taxon>Rhabditida</taxon>
        <taxon>Rhabditina</taxon>
        <taxon>Rhabditomorpha</taxon>
        <taxon>Rhabditoidea</taxon>
        <taxon>Rhabditidae</taxon>
        <taxon>Peloderinae</taxon>
        <taxon>Caenorhabditis</taxon>
    </lineage>
</organism>
<reference evidence="8" key="1">
    <citation type="submission" date="2010-08" db="EMBL/GenBank/DDBJ databases">
        <authorList>
            <consortium name="Caenorhabditis japonica Sequencing Consortium"/>
            <person name="Wilson R.K."/>
        </authorList>
    </citation>
    <scope>NUCLEOTIDE SEQUENCE [LARGE SCALE GENOMIC DNA]</scope>
    <source>
        <strain evidence="8">DF5081</strain>
    </source>
</reference>
<dbReference type="Pfam" id="PF04194">
    <property type="entry name" value="PDCD2_C"/>
    <property type="match status" value="1"/>
</dbReference>
<dbReference type="Proteomes" id="UP000005237">
    <property type="component" value="Unassembled WGS sequence"/>
</dbReference>
<evidence type="ECO:0000256" key="4">
    <source>
        <dbReference type="PROSITE-ProRule" id="PRU00134"/>
    </source>
</evidence>
<dbReference type="Pfam" id="PF01753">
    <property type="entry name" value="zf-MYND"/>
    <property type="match status" value="1"/>
</dbReference>
<protein>
    <submittedName>
        <fullName evidence="7">MYND-type domain-containing protein</fullName>
    </submittedName>
</protein>
<dbReference type="InterPro" id="IPR007320">
    <property type="entry name" value="PDCD2_C"/>
</dbReference>
<evidence type="ECO:0000256" key="5">
    <source>
        <dbReference type="SAM" id="MobiDB-lite"/>
    </source>
</evidence>
<feature type="compositionally biased region" description="Acidic residues" evidence="5">
    <location>
        <begin position="224"/>
        <end position="244"/>
    </location>
</feature>
<dbReference type="EnsemblMetazoa" id="CJA02318.1">
    <property type="protein sequence ID" value="CJA02318.1"/>
    <property type="gene ID" value="WBGene00121522"/>
</dbReference>
<evidence type="ECO:0000313" key="7">
    <source>
        <dbReference type="EnsemblMetazoa" id="CJA02318.1"/>
    </source>
</evidence>
<evidence type="ECO:0000256" key="3">
    <source>
        <dbReference type="ARBA" id="ARBA00022833"/>
    </source>
</evidence>
<feature type="domain" description="MYND-type" evidence="6">
    <location>
        <begin position="146"/>
        <end position="182"/>
    </location>
</feature>
<name>A0A8R1HN38_CAEJA</name>